<evidence type="ECO:0000313" key="3">
    <source>
        <dbReference type="Proteomes" id="UP000095255"/>
    </source>
</evidence>
<organism evidence="2 3">
    <name type="scientific">Desulfuribacillus stibiiarsenatis</name>
    <dbReference type="NCBI Taxonomy" id="1390249"/>
    <lineage>
        <taxon>Bacteria</taxon>
        <taxon>Bacillati</taxon>
        <taxon>Bacillota</taxon>
        <taxon>Desulfuribacillia</taxon>
        <taxon>Desulfuribacillales</taxon>
        <taxon>Desulfuribacillaceae</taxon>
        <taxon>Desulfuribacillus</taxon>
    </lineage>
</organism>
<evidence type="ECO:0000256" key="1">
    <source>
        <dbReference type="SAM" id="Phobius"/>
    </source>
</evidence>
<reference evidence="2 3" key="1">
    <citation type="submission" date="2016-09" db="EMBL/GenBank/DDBJ databases">
        <title>Desulfuribacillus arsenicus sp. nov., an obligately anaerobic, dissimilatory arsenic- and antimonate-reducing bacterium isolated from anoxic sediments.</title>
        <authorList>
            <person name="Abin C.A."/>
            <person name="Hollibaugh J.T."/>
        </authorList>
    </citation>
    <scope>NUCLEOTIDE SEQUENCE [LARGE SCALE GENOMIC DNA]</scope>
    <source>
        <strain evidence="2 3">MLFW-2</strain>
    </source>
</reference>
<keyword evidence="1" id="KW-1133">Transmembrane helix</keyword>
<protein>
    <recommendedName>
        <fullName evidence="4">D-glucuronyl C5-epimerase C-terminal domain-containing protein</fullName>
    </recommendedName>
</protein>
<dbReference type="AlphaFoldDB" id="A0A1E5L982"/>
<comment type="caution">
    <text evidence="2">The sequence shown here is derived from an EMBL/GenBank/DDBJ whole genome shotgun (WGS) entry which is preliminary data.</text>
</comment>
<proteinExistence type="predicted"/>
<keyword evidence="1" id="KW-0812">Transmembrane</keyword>
<dbReference type="OrthoDB" id="1736525at2"/>
<name>A0A1E5L982_9FIRM</name>
<feature type="transmembrane region" description="Helical" evidence="1">
    <location>
        <begin position="12"/>
        <end position="32"/>
    </location>
</feature>
<dbReference type="RefSeq" id="WP_069700594.1">
    <property type="nucleotide sequence ID" value="NZ_MJAT01000001.1"/>
</dbReference>
<evidence type="ECO:0008006" key="4">
    <source>
        <dbReference type="Google" id="ProtNLM"/>
    </source>
</evidence>
<keyword evidence="3" id="KW-1185">Reference proteome</keyword>
<dbReference type="STRING" id="1390249.BHU72_00110"/>
<evidence type="ECO:0000313" key="2">
    <source>
        <dbReference type="EMBL" id="OEH86717.1"/>
    </source>
</evidence>
<dbReference type="Proteomes" id="UP000095255">
    <property type="component" value="Unassembled WGS sequence"/>
</dbReference>
<accession>A0A1E5L982</accession>
<sequence>MKDVNSNSFQSNNALIIAVISIVAILGIAIYITDFFAQNEEQLIQEPIVKEIEVKDTIELEVESERAVLWQLPQSLQGKFVFRLALPSDSKYRIVADSVTVSEEQLMTSYRYPISIVNGNPLFQEKDIIVKMDVHLRHTSNGDVTYFISAQKTTSTEIRGIEELSQELNLTWQVHETIDHMRNNDETVDMYYIHYDQVINNAASKWRVIDNVASASVFTNSQVRVELPKAAVYTERVRIGLVDIFSTLPHHVFVEHYERSPINWLILEDGKRVWNAPLPIYAEGDENFHTEHWGMVSSDILVTEIASIGEAEVQDSNLPSSLIDIRVADLDRFRKFRWDGIYYEVPSSYEPYQPRSFWRVPAEHIGQRFIRSIHEQLEERGSEYAISSYLETMMVLSMYHNIAQQNEGGFWITSPRSNWLFKDYGIDAGFYDTRFSTDAAVFLLEMYQQYGTEKALEAVNRYLDFLLAYAVEYSFETENSGLLVQDYFHPTTSHEPTHVSLNHLVAEMEFLLLYHLATLENEFTVAEERRAQILDIASRIRQAVHDTNMDWVKENNDLWYAYLPNGKYGLMDYPHLTRNDLRRCVKIIEEVWGEDDRIFRQLIHYKELYLKENNLPLW</sequence>
<gene>
    <name evidence="2" type="ORF">BHU72_00110</name>
</gene>
<keyword evidence="1" id="KW-0472">Membrane</keyword>
<dbReference type="EMBL" id="MJAT01000001">
    <property type="protein sequence ID" value="OEH86717.1"/>
    <property type="molecule type" value="Genomic_DNA"/>
</dbReference>